<sequence>MMLFNEPFTNNFSHVYLNRRIDPAQAENEKKIALDKLNNASYLLQEYCTAIVDQLWRGNEITAEVLQQIKGVNSIWLQHIQKDNSFLTYDCAAYVVRELQAYNYSLREIAGTDEKLQQLEKAFAALSYKTKAFFQVSLFLPFDQLSSSFDTIKELFEQQADLFYYVDTIEISRQDFFADRQQENDGLHFPLIKILLDAEIVLSRHHPVLREVVTLMDQVTKDMPVYQIDDSYMFLAGKNLAVSQGFKNYKRFLKLVNTLDNIYDNESNYAYLK</sequence>
<comment type="caution">
    <text evidence="1">The sequence shown here is derived from an EMBL/GenBank/DDBJ whole genome shotgun (WGS) entry which is preliminary data.</text>
</comment>
<protein>
    <submittedName>
        <fullName evidence="1">Uncharacterized protein</fullName>
    </submittedName>
</protein>
<evidence type="ECO:0000313" key="1">
    <source>
        <dbReference type="EMBL" id="MBS0032095.1"/>
    </source>
</evidence>
<name>A0ABS5JAK2_9BACT</name>
<gene>
    <name evidence="1" type="ORF">KE626_32480</name>
</gene>
<evidence type="ECO:0000313" key="2">
    <source>
        <dbReference type="Proteomes" id="UP000676386"/>
    </source>
</evidence>
<dbReference type="RefSeq" id="WP_211977254.1">
    <property type="nucleotide sequence ID" value="NZ_CBFHAM010000041.1"/>
</dbReference>
<keyword evidence="2" id="KW-1185">Reference proteome</keyword>
<dbReference type="EMBL" id="JAGTXB010000028">
    <property type="protein sequence ID" value="MBS0032095.1"/>
    <property type="molecule type" value="Genomic_DNA"/>
</dbReference>
<proteinExistence type="predicted"/>
<accession>A0ABS5JAK2</accession>
<dbReference type="Proteomes" id="UP000676386">
    <property type="component" value="Unassembled WGS sequence"/>
</dbReference>
<reference evidence="1 2" key="1">
    <citation type="submission" date="2021-04" db="EMBL/GenBank/DDBJ databases">
        <title>Chitinophaga sp. nov., isolated from the rhizosphere soil.</title>
        <authorList>
            <person name="He S."/>
        </authorList>
    </citation>
    <scope>NUCLEOTIDE SEQUENCE [LARGE SCALE GENOMIC DNA]</scope>
    <source>
        <strain evidence="1 2">2R12</strain>
    </source>
</reference>
<organism evidence="1 2">
    <name type="scientific">Chitinophaga hostae</name>
    <dbReference type="NCBI Taxonomy" id="2831022"/>
    <lineage>
        <taxon>Bacteria</taxon>
        <taxon>Pseudomonadati</taxon>
        <taxon>Bacteroidota</taxon>
        <taxon>Chitinophagia</taxon>
        <taxon>Chitinophagales</taxon>
        <taxon>Chitinophagaceae</taxon>
        <taxon>Chitinophaga</taxon>
    </lineage>
</organism>